<evidence type="ECO:0000313" key="2">
    <source>
        <dbReference type="Proteomes" id="UP001174909"/>
    </source>
</evidence>
<dbReference type="Proteomes" id="UP001174909">
    <property type="component" value="Unassembled WGS sequence"/>
</dbReference>
<reference evidence="1" key="1">
    <citation type="submission" date="2023-03" db="EMBL/GenBank/DDBJ databases">
        <authorList>
            <person name="Steffen K."/>
            <person name="Cardenas P."/>
        </authorList>
    </citation>
    <scope>NUCLEOTIDE SEQUENCE</scope>
</reference>
<dbReference type="AlphaFoldDB" id="A0AA35R3T7"/>
<gene>
    <name evidence="1" type="ORF">GBAR_LOCUS3482</name>
</gene>
<comment type="caution">
    <text evidence="1">The sequence shown here is derived from an EMBL/GenBank/DDBJ whole genome shotgun (WGS) entry which is preliminary data.</text>
</comment>
<sequence>MWTQLSLSLRPLLTYRVGVDHSLVLQWSHRRLREWPRHDTAPAIPLRRCMECWLITSGTSSEKRDPESDDKSDSLEALYAVNTQHCS</sequence>
<protein>
    <submittedName>
        <fullName evidence="1">Uncharacterized protein</fullName>
    </submittedName>
</protein>
<organism evidence="1 2">
    <name type="scientific">Geodia barretti</name>
    <name type="common">Barrett's horny sponge</name>
    <dbReference type="NCBI Taxonomy" id="519541"/>
    <lineage>
        <taxon>Eukaryota</taxon>
        <taxon>Metazoa</taxon>
        <taxon>Porifera</taxon>
        <taxon>Demospongiae</taxon>
        <taxon>Heteroscleromorpha</taxon>
        <taxon>Tetractinellida</taxon>
        <taxon>Astrophorina</taxon>
        <taxon>Geodiidae</taxon>
        <taxon>Geodia</taxon>
    </lineage>
</organism>
<name>A0AA35R3T7_GEOBA</name>
<evidence type="ECO:0000313" key="1">
    <source>
        <dbReference type="EMBL" id="CAI8002750.1"/>
    </source>
</evidence>
<keyword evidence="2" id="KW-1185">Reference proteome</keyword>
<dbReference type="EMBL" id="CASHTH010000497">
    <property type="protein sequence ID" value="CAI8002750.1"/>
    <property type="molecule type" value="Genomic_DNA"/>
</dbReference>
<accession>A0AA35R3T7</accession>
<proteinExistence type="predicted"/>